<dbReference type="AlphaFoldDB" id="A0A511MMN7"/>
<accession>A0A511MMN7</accession>
<reference evidence="1 2" key="1">
    <citation type="submission" date="2019-07" db="EMBL/GenBank/DDBJ databases">
        <title>Whole genome shotgun sequence of Nocardia ninae NBRC 108245.</title>
        <authorList>
            <person name="Hosoyama A."/>
            <person name="Uohara A."/>
            <person name="Ohji S."/>
            <person name="Ichikawa N."/>
        </authorList>
    </citation>
    <scope>NUCLEOTIDE SEQUENCE [LARGE SCALE GENOMIC DNA]</scope>
    <source>
        <strain evidence="1 2">NBRC 108245</strain>
    </source>
</reference>
<dbReference type="EMBL" id="BJXA01000059">
    <property type="protein sequence ID" value="GEM41879.1"/>
    <property type="molecule type" value="Genomic_DNA"/>
</dbReference>
<name>A0A511MMN7_9NOCA</name>
<evidence type="ECO:0000313" key="1">
    <source>
        <dbReference type="EMBL" id="GEM41879.1"/>
    </source>
</evidence>
<proteinExistence type="predicted"/>
<keyword evidence="2" id="KW-1185">Reference proteome</keyword>
<sequence>MERGDEIRIKVDILAPGRDGLLAAGATYKLEEDAIRAGIPRETEFVYISIAFYGNS</sequence>
<evidence type="ECO:0000313" key="2">
    <source>
        <dbReference type="Proteomes" id="UP000321424"/>
    </source>
</evidence>
<protein>
    <submittedName>
        <fullName evidence="1">Uncharacterized protein</fullName>
    </submittedName>
</protein>
<gene>
    <name evidence="1" type="ORF">NN4_63980</name>
</gene>
<comment type="caution">
    <text evidence="1">The sequence shown here is derived from an EMBL/GenBank/DDBJ whole genome shotgun (WGS) entry which is preliminary data.</text>
</comment>
<organism evidence="1 2">
    <name type="scientific">Nocardia ninae NBRC 108245</name>
    <dbReference type="NCBI Taxonomy" id="1210091"/>
    <lineage>
        <taxon>Bacteria</taxon>
        <taxon>Bacillati</taxon>
        <taxon>Actinomycetota</taxon>
        <taxon>Actinomycetes</taxon>
        <taxon>Mycobacteriales</taxon>
        <taxon>Nocardiaceae</taxon>
        <taxon>Nocardia</taxon>
    </lineage>
</organism>
<dbReference type="Proteomes" id="UP000321424">
    <property type="component" value="Unassembled WGS sequence"/>
</dbReference>